<dbReference type="EMBL" id="JBFOLK010000014">
    <property type="protein sequence ID" value="KAL2461671.1"/>
    <property type="molecule type" value="Genomic_DNA"/>
</dbReference>
<gene>
    <name evidence="1" type="ORF">Adt_45091</name>
</gene>
<reference evidence="2" key="1">
    <citation type="submission" date="2024-07" db="EMBL/GenBank/DDBJ databases">
        <title>Two chromosome-level genome assemblies of Korean endemic species Abeliophyllum distichum and Forsythia ovata (Oleaceae).</title>
        <authorList>
            <person name="Jang H."/>
        </authorList>
    </citation>
    <scope>NUCLEOTIDE SEQUENCE [LARGE SCALE GENOMIC DNA]</scope>
</reference>
<protein>
    <submittedName>
        <fullName evidence="1">Uncharacterized protein</fullName>
    </submittedName>
</protein>
<proteinExistence type="predicted"/>
<comment type="caution">
    <text evidence="1">The sequence shown here is derived from an EMBL/GenBank/DDBJ whole genome shotgun (WGS) entry which is preliminary data.</text>
</comment>
<organism evidence="1 2">
    <name type="scientific">Abeliophyllum distichum</name>
    <dbReference type="NCBI Taxonomy" id="126358"/>
    <lineage>
        <taxon>Eukaryota</taxon>
        <taxon>Viridiplantae</taxon>
        <taxon>Streptophyta</taxon>
        <taxon>Embryophyta</taxon>
        <taxon>Tracheophyta</taxon>
        <taxon>Spermatophyta</taxon>
        <taxon>Magnoliopsida</taxon>
        <taxon>eudicotyledons</taxon>
        <taxon>Gunneridae</taxon>
        <taxon>Pentapetalae</taxon>
        <taxon>asterids</taxon>
        <taxon>lamiids</taxon>
        <taxon>Lamiales</taxon>
        <taxon>Oleaceae</taxon>
        <taxon>Forsythieae</taxon>
        <taxon>Abeliophyllum</taxon>
    </lineage>
</organism>
<keyword evidence="2" id="KW-1185">Reference proteome</keyword>
<accession>A0ABD1PCQ8</accession>
<dbReference type="Proteomes" id="UP001604336">
    <property type="component" value="Unassembled WGS sequence"/>
</dbReference>
<sequence>MDIAPLFGTSLTTLSLPFSVLVYWRAPPVGSYKVNTDGCIKDEFTSRWEIIRDLLSRCVHTFFSLYGECPILAAKLRAIDGIILAQKIIPYSGHSSSHHTSSCLQL</sequence>
<name>A0ABD1PCQ8_9LAMI</name>
<evidence type="ECO:0000313" key="2">
    <source>
        <dbReference type="Proteomes" id="UP001604336"/>
    </source>
</evidence>
<evidence type="ECO:0000313" key="1">
    <source>
        <dbReference type="EMBL" id="KAL2461671.1"/>
    </source>
</evidence>
<dbReference type="AlphaFoldDB" id="A0ABD1PCQ8"/>